<protein>
    <recommendedName>
        <fullName evidence="3">FAD:protein FMN transferase</fullName>
    </recommendedName>
</protein>
<proteinExistence type="predicted"/>
<evidence type="ECO:0000313" key="1">
    <source>
        <dbReference type="EMBL" id="KKS71411.1"/>
    </source>
</evidence>
<name>A0A0G1DKL3_9BACT</name>
<comment type="caution">
    <text evidence="1">The sequence shown here is derived from an EMBL/GenBank/DDBJ whole genome shotgun (WGS) entry which is preliminary data.</text>
</comment>
<sequence length="104" mass="11513">MYHTFSFSAFNTTVAGTIDCGEHVDTQKATQLEQDIEAHAYAFEKICSRFDPASELSQLHASGAGTHTVSPILFALLQSLVFHYQQDCSTVYWGRYGVGEFING</sequence>
<organism evidence="1 2">
    <name type="scientific">Candidatus Magasanikbacteria bacterium GW2011_GWE2_42_7</name>
    <dbReference type="NCBI Taxonomy" id="1619052"/>
    <lineage>
        <taxon>Bacteria</taxon>
        <taxon>Candidatus Magasanikiibacteriota</taxon>
    </lineage>
</organism>
<dbReference type="InterPro" id="IPR003374">
    <property type="entry name" value="ApbE-like_sf"/>
</dbReference>
<dbReference type="Proteomes" id="UP000033867">
    <property type="component" value="Unassembled WGS sequence"/>
</dbReference>
<evidence type="ECO:0008006" key="3">
    <source>
        <dbReference type="Google" id="ProtNLM"/>
    </source>
</evidence>
<dbReference type="EMBL" id="LCEK01000029">
    <property type="protein sequence ID" value="KKS71411.1"/>
    <property type="molecule type" value="Genomic_DNA"/>
</dbReference>
<reference evidence="1 2" key="1">
    <citation type="journal article" date="2015" name="Nature">
        <title>rRNA introns, odd ribosomes, and small enigmatic genomes across a large radiation of phyla.</title>
        <authorList>
            <person name="Brown C.T."/>
            <person name="Hug L.A."/>
            <person name="Thomas B.C."/>
            <person name="Sharon I."/>
            <person name="Castelle C.J."/>
            <person name="Singh A."/>
            <person name="Wilkins M.J."/>
            <person name="Williams K.H."/>
            <person name="Banfield J.F."/>
        </authorList>
    </citation>
    <scope>NUCLEOTIDE SEQUENCE [LARGE SCALE GENOMIC DNA]</scope>
</reference>
<accession>A0A0G1DKL3</accession>
<dbReference type="SUPFAM" id="SSF143631">
    <property type="entry name" value="ApbE-like"/>
    <property type="match status" value="1"/>
</dbReference>
<evidence type="ECO:0000313" key="2">
    <source>
        <dbReference type="Proteomes" id="UP000033867"/>
    </source>
</evidence>
<gene>
    <name evidence="1" type="ORF">UV42_C0029G0004</name>
</gene>
<dbReference type="AlphaFoldDB" id="A0A0G1DKL3"/>
<dbReference type="Gene3D" id="3.10.520.10">
    <property type="entry name" value="ApbE-like domains"/>
    <property type="match status" value="1"/>
</dbReference>